<organism evidence="4 5">
    <name type="scientific">Stenotrophomonas geniculata N1</name>
    <dbReference type="NCBI Taxonomy" id="1167641"/>
    <lineage>
        <taxon>Bacteria</taxon>
        <taxon>Pseudomonadati</taxon>
        <taxon>Pseudomonadota</taxon>
        <taxon>Gammaproteobacteria</taxon>
        <taxon>Lysobacterales</taxon>
        <taxon>Lysobacteraceae</taxon>
        <taxon>Stenotrophomonas</taxon>
    </lineage>
</organism>
<dbReference type="InterPro" id="IPR016047">
    <property type="entry name" value="M23ase_b-sheet_dom"/>
</dbReference>
<evidence type="ECO:0000256" key="1">
    <source>
        <dbReference type="SAM" id="MobiDB-lite"/>
    </source>
</evidence>
<feature type="domain" description="M23ase beta-sheet core" evidence="3">
    <location>
        <begin position="206"/>
        <end position="295"/>
    </location>
</feature>
<comment type="caution">
    <text evidence="4">The sequence shown here is derived from an EMBL/GenBank/DDBJ whole genome shotgun (WGS) entry which is preliminary data.</text>
</comment>
<feature type="region of interest" description="Disordered" evidence="1">
    <location>
        <begin position="321"/>
        <end position="340"/>
    </location>
</feature>
<dbReference type="PANTHER" id="PTHR21666:SF270">
    <property type="entry name" value="MUREIN HYDROLASE ACTIVATOR ENVC"/>
    <property type="match status" value="1"/>
</dbReference>
<evidence type="ECO:0000259" key="3">
    <source>
        <dbReference type="Pfam" id="PF01551"/>
    </source>
</evidence>
<dbReference type="InterPro" id="IPR050570">
    <property type="entry name" value="Cell_wall_metabolism_enzyme"/>
</dbReference>
<dbReference type="Proteomes" id="UP000036890">
    <property type="component" value="Unassembled WGS sequence"/>
</dbReference>
<dbReference type="Gene3D" id="2.70.70.10">
    <property type="entry name" value="Glucose Permease (Domain IIA)"/>
    <property type="match status" value="1"/>
</dbReference>
<feature type="chain" id="PRO_5005579493" evidence="2">
    <location>
        <begin position="25"/>
        <end position="340"/>
    </location>
</feature>
<protein>
    <submittedName>
        <fullName evidence="4">Peptidase M23</fullName>
    </submittedName>
</protein>
<reference evidence="4 5" key="1">
    <citation type="journal article" date="2012" name="J. Bacteriol.">
        <title>Genome sequence of a novel nicotine-degrading strain, Pseudomonas geniculata N1.</title>
        <authorList>
            <person name="Tang H."/>
            <person name="Yu H."/>
            <person name="Tai C."/>
            <person name="Huang K."/>
            <person name="Liu Y."/>
            <person name="Wang L."/>
            <person name="Yao Y."/>
            <person name="Wu G."/>
            <person name="Xu P."/>
        </authorList>
    </citation>
    <scope>NUCLEOTIDE SEQUENCE [LARGE SCALE GENOMIC DNA]</scope>
    <source>
        <strain evidence="4 5">N1</strain>
    </source>
</reference>
<proteinExistence type="predicted"/>
<dbReference type="GO" id="GO:0004222">
    <property type="term" value="F:metalloendopeptidase activity"/>
    <property type="evidence" value="ECO:0007669"/>
    <property type="project" value="TreeGrafter"/>
</dbReference>
<dbReference type="Pfam" id="PF01551">
    <property type="entry name" value="Peptidase_M23"/>
    <property type="match status" value="1"/>
</dbReference>
<dbReference type="EMBL" id="AJLO02000038">
    <property type="protein sequence ID" value="KOE97904.1"/>
    <property type="molecule type" value="Genomic_DNA"/>
</dbReference>
<feature type="signal peptide" evidence="2">
    <location>
        <begin position="1"/>
        <end position="24"/>
    </location>
</feature>
<dbReference type="InterPro" id="IPR011055">
    <property type="entry name" value="Dup_hybrid_motif"/>
</dbReference>
<evidence type="ECO:0000313" key="5">
    <source>
        <dbReference type="Proteomes" id="UP000036890"/>
    </source>
</evidence>
<dbReference type="OrthoDB" id="5489603at2"/>
<gene>
    <name evidence="4" type="ORF">W7K_17170</name>
</gene>
<dbReference type="SUPFAM" id="SSF51261">
    <property type="entry name" value="Duplicated hybrid motif"/>
    <property type="match status" value="1"/>
</dbReference>
<dbReference type="AlphaFoldDB" id="A0A0L8A6V9"/>
<dbReference type="RefSeq" id="WP_010481769.1">
    <property type="nucleotide sequence ID" value="NZ_AJLO02000038.1"/>
</dbReference>
<evidence type="ECO:0000256" key="2">
    <source>
        <dbReference type="SAM" id="SignalP"/>
    </source>
</evidence>
<accession>A0A0L8A6V9</accession>
<dbReference type="CDD" id="cd12797">
    <property type="entry name" value="M23_peptidase"/>
    <property type="match status" value="1"/>
</dbReference>
<dbReference type="PANTHER" id="PTHR21666">
    <property type="entry name" value="PEPTIDASE-RELATED"/>
    <property type="match status" value="1"/>
</dbReference>
<name>A0A0L8A6V9_9GAMM</name>
<sequence length="340" mass="37005">MTLLPRLFAVLVVSFSALTSAAAATDPRQQGATLTTQFYEGHVDALWERMTPQMQAGLQSPQSLVALREQVLAGWGAETELVSEKVEKVDGFDTYLRQARFARSPAIIQVLWAIDAEGRIGGFYIRPLQTAPPQAAASGFLDYQTRTRLQLPFDDEYFVFWGGRTVEQNYHAAHAGQRFALDLLVLRDGRSHRGDGLRNDDYYCFGRPILAPADGTVVEVIEGVADNVPGQMNAAQLTGNRVILDHGNEEYSVLAHLRQGSVRVAQGQVVRSGAHLGDCGNSGNSSEPHLHYQLQAGPVFGVGEALPAQFSGYVADGQPVARGEPVKGQRIRPARVPQAK</sequence>
<evidence type="ECO:0000313" key="4">
    <source>
        <dbReference type="EMBL" id="KOE97904.1"/>
    </source>
</evidence>
<keyword evidence="2" id="KW-0732">Signal</keyword>